<comment type="caution">
    <text evidence="1">The sequence shown here is derived from an EMBL/GenBank/DDBJ whole genome shotgun (WGS) entry which is preliminary data.</text>
</comment>
<gene>
    <name evidence="1" type="ORF">M6B38_342060</name>
</gene>
<organism evidence="1 2">
    <name type="scientific">Iris pallida</name>
    <name type="common">Sweet iris</name>
    <dbReference type="NCBI Taxonomy" id="29817"/>
    <lineage>
        <taxon>Eukaryota</taxon>
        <taxon>Viridiplantae</taxon>
        <taxon>Streptophyta</taxon>
        <taxon>Embryophyta</taxon>
        <taxon>Tracheophyta</taxon>
        <taxon>Spermatophyta</taxon>
        <taxon>Magnoliopsida</taxon>
        <taxon>Liliopsida</taxon>
        <taxon>Asparagales</taxon>
        <taxon>Iridaceae</taxon>
        <taxon>Iridoideae</taxon>
        <taxon>Irideae</taxon>
        <taxon>Iris</taxon>
    </lineage>
</organism>
<keyword evidence="2" id="KW-1185">Reference proteome</keyword>
<dbReference type="AlphaFoldDB" id="A0AAX6GWK3"/>
<name>A0AAX6GWK3_IRIPA</name>
<evidence type="ECO:0000313" key="2">
    <source>
        <dbReference type="Proteomes" id="UP001140949"/>
    </source>
</evidence>
<dbReference type="EMBL" id="JANAVB010015600">
    <property type="protein sequence ID" value="KAJ6832873.1"/>
    <property type="molecule type" value="Genomic_DNA"/>
</dbReference>
<dbReference type="Proteomes" id="UP001140949">
    <property type="component" value="Unassembled WGS sequence"/>
</dbReference>
<evidence type="ECO:0000313" key="1">
    <source>
        <dbReference type="EMBL" id="KAJ6832873.1"/>
    </source>
</evidence>
<reference evidence="1" key="1">
    <citation type="journal article" date="2023" name="GigaByte">
        <title>Genome assembly of the bearded iris, Iris pallida Lam.</title>
        <authorList>
            <person name="Bruccoleri R.E."/>
            <person name="Oakeley E.J."/>
            <person name="Faust A.M.E."/>
            <person name="Altorfer M."/>
            <person name="Dessus-Babus S."/>
            <person name="Burckhardt D."/>
            <person name="Oertli M."/>
            <person name="Naumann U."/>
            <person name="Petersen F."/>
            <person name="Wong J."/>
        </authorList>
    </citation>
    <scope>NUCLEOTIDE SEQUENCE</scope>
    <source>
        <strain evidence="1">GSM-AAB239-AS_SAM_17_03QT</strain>
    </source>
</reference>
<reference evidence="1" key="2">
    <citation type="submission" date="2023-04" db="EMBL/GenBank/DDBJ databases">
        <authorList>
            <person name="Bruccoleri R.E."/>
            <person name="Oakeley E.J."/>
            <person name="Faust A.-M."/>
            <person name="Dessus-Babus S."/>
            <person name="Altorfer M."/>
            <person name="Burckhardt D."/>
            <person name="Oertli M."/>
            <person name="Naumann U."/>
            <person name="Petersen F."/>
            <person name="Wong J."/>
        </authorList>
    </citation>
    <scope>NUCLEOTIDE SEQUENCE</scope>
    <source>
        <strain evidence="1">GSM-AAB239-AS_SAM_17_03QT</strain>
        <tissue evidence="1">Leaf</tissue>
    </source>
</reference>
<accession>A0AAX6GWK3</accession>
<protein>
    <submittedName>
        <fullName evidence="1">Basic proline-rich protein-like</fullName>
    </submittedName>
</protein>
<sequence>MSRSVGHRCRQGDRYGSGHSLGEGVLFSLRCGVATGVVAWCVRWVGHDTGFDVYIKEDGIRRMDTDTRVWTRHRVLVLDVCVDGDGAGLASGSPRRG</sequence>
<proteinExistence type="predicted"/>